<accession>A0ABW0VMM7</accession>
<sequence>MKLSFLSPLYARPGPFASVYLDTSREAPREGEEADRSVELRWQRLRADLLEHGTDQATIGALGHVAGSDRALPGPHGQAIFAAHGRLALAEELPEPPSHDTARTDMLPDAMPLALQHAPDIPYAALAVHRADPVETGIRDLPGEPELEVDLQVGRWPMSRVSGAVVSRRWLAGENWDAEVGQLLDELAKLADDAAAEVVVLSGSARMRSALVREVPTRLRDRIVTVAGDGHSADSGRALLEQELEELLHGCLSARDRAHLARFAEQRQRYGSALEGLSSTVAVLQRGRARAVLVNRETHFAERLWVGMAPTQLALTEPELRALGPRTGWQEPADAALIRAAVGTGAELVVVPERELVLRGGVGILLREELPARTTADAHPR</sequence>
<evidence type="ECO:0008006" key="3">
    <source>
        <dbReference type="Google" id="ProtNLM"/>
    </source>
</evidence>
<dbReference type="RefSeq" id="WP_346147980.1">
    <property type="nucleotide sequence ID" value="NZ_BAAAUA010000042.1"/>
</dbReference>
<keyword evidence="2" id="KW-1185">Reference proteome</keyword>
<evidence type="ECO:0000313" key="2">
    <source>
        <dbReference type="Proteomes" id="UP001596066"/>
    </source>
</evidence>
<name>A0ABW0VMM7_9ACTN</name>
<dbReference type="Proteomes" id="UP001596066">
    <property type="component" value="Unassembled WGS sequence"/>
</dbReference>
<dbReference type="Pfam" id="PF18844">
    <property type="entry name" value="baeRF_family2"/>
    <property type="match status" value="1"/>
</dbReference>
<protein>
    <recommendedName>
        <fullName evidence="3">Peptide chain release factor 1</fullName>
    </recommendedName>
</protein>
<evidence type="ECO:0000313" key="1">
    <source>
        <dbReference type="EMBL" id="MFC5646009.1"/>
    </source>
</evidence>
<dbReference type="EMBL" id="JBHSOC010000087">
    <property type="protein sequence ID" value="MFC5646009.1"/>
    <property type="molecule type" value="Genomic_DNA"/>
</dbReference>
<dbReference type="InterPro" id="IPR040701">
    <property type="entry name" value="Bact_RF_family2"/>
</dbReference>
<proteinExistence type="predicted"/>
<gene>
    <name evidence="1" type="ORF">ACFPZF_32235</name>
</gene>
<comment type="caution">
    <text evidence="1">The sequence shown here is derived from an EMBL/GenBank/DDBJ whole genome shotgun (WGS) entry which is preliminary data.</text>
</comment>
<reference evidence="2" key="1">
    <citation type="journal article" date="2019" name="Int. J. Syst. Evol. Microbiol.">
        <title>The Global Catalogue of Microorganisms (GCM) 10K type strain sequencing project: providing services to taxonomists for standard genome sequencing and annotation.</title>
        <authorList>
            <consortium name="The Broad Institute Genomics Platform"/>
            <consortium name="The Broad Institute Genome Sequencing Center for Infectious Disease"/>
            <person name="Wu L."/>
            <person name="Ma J."/>
        </authorList>
    </citation>
    <scope>NUCLEOTIDE SEQUENCE [LARGE SCALE GENOMIC DNA]</scope>
    <source>
        <strain evidence="2">CGMCC 4.1622</strain>
    </source>
</reference>
<organism evidence="1 2">
    <name type="scientific">Kitasatospora cinereorecta</name>
    <dbReference type="NCBI Taxonomy" id="285560"/>
    <lineage>
        <taxon>Bacteria</taxon>
        <taxon>Bacillati</taxon>
        <taxon>Actinomycetota</taxon>
        <taxon>Actinomycetes</taxon>
        <taxon>Kitasatosporales</taxon>
        <taxon>Streptomycetaceae</taxon>
        <taxon>Kitasatospora</taxon>
    </lineage>
</organism>